<evidence type="ECO:0000256" key="3">
    <source>
        <dbReference type="SAM" id="MobiDB-lite"/>
    </source>
</evidence>
<dbReference type="OrthoDB" id="442947at2759"/>
<keyword evidence="6" id="KW-1185">Reference proteome</keyword>
<dbReference type="Gene3D" id="3.30.310.210">
    <property type="match status" value="1"/>
</dbReference>
<keyword evidence="2" id="KW-0694">RNA-binding</keyword>
<dbReference type="SUPFAM" id="SSF54791">
    <property type="entry name" value="Eukaryotic type KH-domain (KH-domain type I)"/>
    <property type="match status" value="2"/>
</dbReference>
<dbReference type="CDD" id="cd22459">
    <property type="entry name" value="KH-I_PEPPER_rpt1_like"/>
    <property type="match status" value="1"/>
</dbReference>
<evidence type="ECO:0000313" key="5">
    <source>
        <dbReference type="EMBL" id="MQM19960.1"/>
    </source>
</evidence>
<dbReference type="AlphaFoldDB" id="A0A843XLF4"/>
<dbReference type="SMART" id="SM00322">
    <property type="entry name" value="KH"/>
    <property type="match status" value="2"/>
</dbReference>
<evidence type="ECO:0000313" key="6">
    <source>
        <dbReference type="Proteomes" id="UP000652761"/>
    </source>
</evidence>
<keyword evidence="1" id="KW-0677">Repeat</keyword>
<dbReference type="InterPro" id="IPR055900">
    <property type="entry name" value="DUF7477"/>
</dbReference>
<evidence type="ECO:0000259" key="4">
    <source>
        <dbReference type="SMART" id="SM00322"/>
    </source>
</evidence>
<evidence type="ECO:0000256" key="2">
    <source>
        <dbReference type="PROSITE-ProRule" id="PRU00117"/>
    </source>
</evidence>
<dbReference type="EMBL" id="NMUH01009354">
    <property type="protein sequence ID" value="MQM19960.1"/>
    <property type="molecule type" value="Genomic_DNA"/>
</dbReference>
<proteinExistence type="predicted"/>
<dbReference type="Proteomes" id="UP000652761">
    <property type="component" value="Unassembled WGS sequence"/>
</dbReference>
<organism evidence="5 6">
    <name type="scientific">Colocasia esculenta</name>
    <name type="common">Wild taro</name>
    <name type="synonym">Arum esculentum</name>
    <dbReference type="NCBI Taxonomy" id="4460"/>
    <lineage>
        <taxon>Eukaryota</taxon>
        <taxon>Viridiplantae</taxon>
        <taxon>Streptophyta</taxon>
        <taxon>Embryophyta</taxon>
        <taxon>Tracheophyta</taxon>
        <taxon>Spermatophyta</taxon>
        <taxon>Magnoliopsida</taxon>
        <taxon>Liliopsida</taxon>
        <taxon>Araceae</taxon>
        <taxon>Aroideae</taxon>
        <taxon>Colocasieae</taxon>
        <taxon>Colocasia</taxon>
    </lineage>
</organism>
<dbReference type="GO" id="GO:0003723">
    <property type="term" value="F:RNA binding"/>
    <property type="evidence" value="ECO:0007669"/>
    <property type="project" value="UniProtKB-UniRule"/>
</dbReference>
<accession>A0A843XLF4</accession>
<dbReference type="Pfam" id="PF24289">
    <property type="entry name" value="DUF7477"/>
    <property type="match status" value="1"/>
</dbReference>
<feature type="domain" description="K Homology" evidence="4">
    <location>
        <begin position="163"/>
        <end position="221"/>
    </location>
</feature>
<dbReference type="PROSITE" id="PS50084">
    <property type="entry name" value="KH_TYPE_1"/>
    <property type="match status" value="2"/>
</dbReference>
<gene>
    <name evidence="5" type="ORF">Taro_052970</name>
</gene>
<reference evidence="5" key="1">
    <citation type="submission" date="2017-07" db="EMBL/GenBank/DDBJ databases">
        <title>Taro Niue Genome Assembly and Annotation.</title>
        <authorList>
            <person name="Atibalentja N."/>
            <person name="Keating K."/>
            <person name="Fields C.J."/>
        </authorList>
    </citation>
    <scope>NUCLEOTIDE SEQUENCE</scope>
    <source>
        <strain evidence="5">Niue_2</strain>
        <tissue evidence="5">Leaf</tissue>
    </source>
</reference>
<dbReference type="InterPro" id="IPR004088">
    <property type="entry name" value="KH_dom_type_1"/>
</dbReference>
<protein>
    <recommendedName>
        <fullName evidence="4">K Homology domain-containing protein</fullName>
    </recommendedName>
</protein>
<evidence type="ECO:0000256" key="1">
    <source>
        <dbReference type="ARBA" id="ARBA00022737"/>
    </source>
</evidence>
<dbReference type="Pfam" id="PF00013">
    <property type="entry name" value="KH_1"/>
    <property type="match status" value="1"/>
</dbReference>
<feature type="domain" description="K Homology" evidence="4">
    <location>
        <begin position="70"/>
        <end position="143"/>
    </location>
</feature>
<dbReference type="PANTHER" id="PTHR10288">
    <property type="entry name" value="KH DOMAIN CONTAINING RNA BINDING PROTEIN"/>
    <property type="match status" value="1"/>
</dbReference>
<dbReference type="InterPro" id="IPR004087">
    <property type="entry name" value="KH_dom"/>
</dbReference>
<feature type="region of interest" description="Disordered" evidence="3">
    <location>
        <begin position="269"/>
        <end position="289"/>
    </location>
</feature>
<sequence>MGIFDKLSPMDYLWSEKMIFVQLIILVESAHRAIYVDACAWIRVVDAKSEVPMEAAAPAEEAMKWPGWPGDSVFRMIVPVLKVGSIIGRKGELVKKMCEETRARIRILEGAIGTSDRIVLISGREETEAAISPAMNAALRVFKRVNGISKSEDGTLSVPADTTVCAVRLLVASSQAISLIGKGGSLIKSIQEGSGATIRVLSGGTYGQQVVELDFLYPSEGIHRRWDTGYRITSMAATLDQAALILSVPRRKPGDETQETLRTSAFPSTHVKVQQRNSTHYTTPSGGLP</sequence>
<comment type="caution">
    <text evidence="5">The sequence shown here is derived from an EMBL/GenBank/DDBJ whole genome shotgun (WGS) entry which is preliminary data.</text>
</comment>
<dbReference type="InterPro" id="IPR036612">
    <property type="entry name" value="KH_dom_type_1_sf"/>
</dbReference>
<name>A0A843XLF4_COLES</name>